<sequence>MYNLHTKSNIHSVIKMLFYLKGGIAIELYYNDTYFQDLEIFYARIPSAHPQKSYVESQLTHVKIGGRGESKIFRALEEVAFEEPALIIRNFVTQVHEKRIIQIDYLVVTRKYLLLIEVKNIAGHVKFTLTPPQIIRTLPNKIPQAFDCPFTQLDRNVDGFQKLFKKLQIPVYSCVVWANPTTTFELSFQPSHPFLTRKKLPLFIQQLEKLPVSLPEENYSKLKCEILTSTKAFKEKSYCSRYQVDEKDLLPGLYCPECHTVLKKSVRTWICPTCKIQANHLVATNIFSQFTIRKSHLSVAEIKKHLPDLEGRIIRSLLLESGFKVSGYTKSQRYSRE</sequence>
<protein>
    <recommendedName>
        <fullName evidence="1">NERD domain-containing protein</fullName>
    </recommendedName>
</protein>
<reference evidence="2 3" key="1">
    <citation type="submission" date="2017-07" db="EMBL/GenBank/DDBJ databases">
        <title>Tetzosporium hominis gen.nov. sp.nov.</title>
        <authorList>
            <person name="Tetz G."/>
            <person name="Tetz V."/>
        </authorList>
    </citation>
    <scope>NUCLEOTIDE SEQUENCE [LARGE SCALE GENOMIC DNA]</scope>
    <source>
        <strain evidence="2 3">VT-49</strain>
    </source>
</reference>
<organism evidence="2 3">
    <name type="scientific">Tetzosporium hominis</name>
    <dbReference type="NCBI Taxonomy" id="2020506"/>
    <lineage>
        <taxon>Bacteria</taxon>
        <taxon>Bacillati</taxon>
        <taxon>Bacillota</taxon>
        <taxon>Bacilli</taxon>
        <taxon>Bacillales</taxon>
        <taxon>Caryophanaceae</taxon>
        <taxon>Tetzosporium</taxon>
    </lineage>
</organism>
<dbReference type="InterPro" id="IPR011528">
    <property type="entry name" value="NERD"/>
</dbReference>
<evidence type="ECO:0000259" key="1">
    <source>
        <dbReference type="PROSITE" id="PS50965"/>
    </source>
</evidence>
<proteinExistence type="predicted"/>
<evidence type="ECO:0000313" key="3">
    <source>
        <dbReference type="Proteomes" id="UP000217065"/>
    </source>
</evidence>
<dbReference type="Proteomes" id="UP000217065">
    <property type="component" value="Unassembled WGS sequence"/>
</dbReference>
<dbReference type="PROSITE" id="PS50965">
    <property type="entry name" value="NERD"/>
    <property type="match status" value="1"/>
</dbReference>
<evidence type="ECO:0000313" key="2">
    <source>
        <dbReference type="EMBL" id="OZS78521.1"/>
    </source>
</evidence>
<feature type="domain" description="NERD" evidence="1">
    <location>
        <begin position="64"/>
        <end position="183"/>
    </location>
</feature>
<dbReference type="EMBL" id="NOKQ01000194">
    <property type="protein sequence ID" value="OZS78521.1"/>
    <property type="molecule type" value="Genomic_DNA"/>
</dbReference>
<dbReference type="AlphaFoldDB" id="A0A264W4P7"/>
<gene>
    <name evidence="2" type="ORF">CF394_05200</name>
</gene>
<comment type="caution">
    <text evidence="2">The sequence shown here is derived from an EMBL/GenBank/DDBJ whole genome shotgun (WGS) entry which is preliminary data.</text>
</comment>
<dbReference type="OrthoDB" id="569879at2"/>
<keyword evidence="3" id="KW-1185">Reference proteome</keyword>
<name>A0A264W4P7_9BACL</name>
<dbReference type="Pfam" id="PF08378">
    <property type="entry name" value="NERD"/>
    <property type="match status" value="1"/>
</dbReference>
<accession>A0A264W4P7</accession>